<accession>A0A2H0WM33</accession>
<dbReference type="GO" id="GO:0043590">
    <property type="term" value="C:bacterial nucleoid"/>
    <property type="evidence" value="ECO:0007669"/>
    <property type="project" value="TreeGrafter"/>
</dbReference>
<protein>
    <submittedName>
        <fullName evidence="5">DNA repair protein RecO</fullName>
    </submittedName>
</protein>
<feature type="domain" description="DNA replication/recombination mediator RecO N-terminal" evidence="4">
    <location>
        <begin position="5"/>
        <end position="54"/>
    </location>
</feature>
<dbReference type="GO" id="GO:0006302">
    <property type="term" value="P:double-strand break repair"/>
    <property type="evidence" value="ECO:0007669"/>
    <property type="project" value="TreeGrafter"/>
</dbReference>
<name>A0A2H0WM33_9BACT</name>
<dbReference type="InterPro" id="IPR012340">
    <property type="entry name" value="NA-bd_OB-fold"/>
</dbReference>
<dbReference type="Proteomes" id="UP000230353">
    <property type="component" value="Unassembled WGS sequence"/>
</dbReference>
<comment type="caution">
    <text evidence="5">The sequence shown here is derived from an EMBL/GenBank/DDBJ whole genome shotgun (WGS) entry which is preliminary data.</text>
</comment>
<dbReference type="InterPro" id="IPR003717">
    <property type="entry name" value="RecO"/>
</dbReference>
<dbReference type="NCBIfam" id="TIGR00613">
    <property type="entry name" value="reco"/>
    <property type="match status" value="1"/>
</dbReference>
<reference evidence="6" key="1">
    <citation type="submission" date="2017-09" db="EMBL/GenBank/DDBJ databases">
        <title>Depth-based differentiation of microbial function through sediment-hosted aquifers and enrichment of novel symbionts in the deep terrestrial subsurface.</title>
        <authorList>
            <person name="Probst A.J."/>
            <person name="Ladd B."/>
            <person name="Jarett J.K."/>
            <person name="Geller-Mcgrath D.E."/>
            <person name="Sieber C.M.K."/>
            <person name="Emerson J.B."/>
            <person name="Anantharaman K."/>
            <person name="Thomas B.C."/>
            <person name="Malmstrom R."/>
            <person name="Stieglmeier M."/>
            <person name="Klingl A."/>
            <person name="Woyke T."/>
            <person name="Ryan C.M."/>
            <person name="Banfield J.F."/>
        </authorList>
    </citation>
    <scope>NUCLEOTIDE SEQUENCE [LARGE SCALE GENOMIC DNA]</scope>
</reference>
<evidence type="ECO:0000256" key="1">
    <source>
        <dbReference type="ARBA" id="ARBA00022763"/>
    </source>
</evidence>
<evidence type="ECO:0000313" key="5">
    <source>
        <dbReference type="EMBL" id="PIS13717.1"/>
    </source>
</evidence>
<evidence type="ECO:0000259" key="4">
    <source>
        <dbReference type="Pfam" id="PF11967"/>
    </source>
</evidence>
<sequence>MSYRVYTTEAVILKKADIGEADKLFSFFTKDFGRLEIKAQGARYLKSKLRYHLSGRAILKISFVGSNGEYWRLVGCNEQIVFDNIKNDFLKTKSTERVLSFVERLIQGQQKDEKLWNALVESFVLINTRSFACFDLKKFEQEMFAKFLAELGYGGADIESALEKSML</sequence>
<keyword evidence="3" id="KW-0234">DNA repair</keyword>
<proteinExistence type="predicted"/>
<evidence type="ECO:0000313" key="6">
    <source>
        <dbReference type="Proteomes" id="UP000230353"/>
    </source>
</evidence>
<dbReference type="InterPro" id="IPR022572">
    <property type="entry name" value="DNA_rep/recomb_RecO_N"/>
</dbReference>
<evidence type="ECO:0000256" key="3">
    <source>
        <dbReference type="ARBA" id="ARBA00023204"/>
    </source>
</evidence>
<dbReference type="SUPFAM" id="SSF50249">
    <property type="entry name" value="Nucleic acid-binding proteins"/>
    <property type="match status" value="1"/>
</dbReference>
<keyword evidence="2" id="KW-0233">DNA recombination</keyword>
<dbReference type="EMBL" id="PEZL01000005">
    <property type="protein sequence ID" value="PIS13717.1"/>
    <property type="molecule type" value="Genomic_DNA"/>
</dbReference>
<dbReference type="PANTHER" id="PTHR33991">
    <property type="entry name" value="DNA REPAIR PROTEIN RECO"/>
    <property type="match status" value="1"/>
</dbReference>
<gene>
    <name evidence="5" type="primary">recO</name>
    <name evidence="5" type="ORF">COT67_00385</name>
</gene>
<dbReference type="Pfam" id="PF11967">
    <property type="entry name" value="RecO_N"/>
    <property type="match status" value="1"/>
</dbReference>
<evidence type="ECO:0000256" key="2">
    <source>
        <dbReference type="ARBA" id="ARBA00023172"/>
    </source>
</evidence>
<dbReference type="AlphaFoldDB" id="A0A2H0WM33"/>
<dbReference type="GO" id="GO:0006310">
    <property type="term" value="P:DNA recombination"/>
    <property type="evidence" value="ECO:0007669"/>
    <property type="project" value="UniProtKB-KW"/>
</dbReference>
<keyword evidence="1" id="KW-0227">DNA damage</keyword>
<dbReference type="PANTHER" id="PTHR33991:SF1">
    <property type="entry name" value="DNA REPAIR PROTEIN RECO"/>
    <property type="match status" value="1"/>
</dbReference>
<organism evidence="5 6">
    <name type="scientific">Candidatus Tagabacteria bacterium CG09_land_8_20_14_0_10_41_14</name>
    <dbReference type="NCBI Taxonomy" id="1975021"/>
    <lineage>
        <taxon>Bacteria</taxon>
        <taxon>Candidatus Tagaibacteriota</taxon>
    </lineage>
</organism>
<dbReference type="Gene3D" id="2.40.50.140">
    <property type="entry name" value="Nucleic acid-binding proteins"/>
    <property type="match status" value="1"/>
</dbReference>